<dbReference type="EMBL" id="LDJX01000002">
    <property type="protein sequence ID" value="KPM32429.1"/>
    <property type="molecule type" value="Genomic_DNA"/>
</dbReference>
<dbReference type="InterPro" id="IPR052935">
    <property type="entry name" value="Mg2+_PAP"/>
</dbReference>
<feature type="domain" description="Phosphatidate phosphatase APP1 catalytic" evidence="1">
    <location>
        <begin position="136"/>
        <end position="291"/>
    </location>
</feature>
<evidence type="ECO:0000313" key="2">
    <source>
        <dbReference type="EMBL" id="KPM32429.1"/>
    </source>
</evidence>
<dbReference type="PANTHER" id="PTHR28208">
    <property type="entry name" value="PHOSPHATIDATE PHOSPHATASE APP1"/>
    <property type="match status" value="1"/>
</dbReference>
<dbReference type="AlphaFoldDB" id="A0A0P7AV32"/>
<keyword evidence="3" id="KW-1185">Reference proteome</keyword>
<sequence length="334" mass="38672">MGLFKKDKLQVIGFQSYGTTSRLYLRGRALEDEEIDLNQKGLFNLIRNSWKRFETDEIKHADLIVKLTNGESLTTTTDDHGYFLLNEKVDGLSGLINQEGWLLAEASFSNMHLHREVVHQNRFPIEMLIPHTTSAFGVISDIDDTILHTGVVSSLKWKLILNTFFKSATKRRALEGTAEFYHQLHLGKSGKAANPIFYVSHSPWNLYRYLELFLKTNNFPKGPILLRRMASFRARKKPGEWPHKYHEIVNVLKTYPELPFILIGDSGEKDGDIYIEVSKKFPNRIKAIYLRSVNDSKRIKRIENLFKEYTDVPFLLVNKTEEAYKHAKTHGFVQ</sequence>
<accession>A0A0P7AV32</accession>
<dbReference type="RefSeq" id="WP_054558102.1">
    <property type="nucleotide sequence ID" value="NZ_LDJX01000002.1"/>
</dbReference>
<reference evidence="2 3" key="1">
    <citation type="submission" date="2015-09" db="EMBL/GenBank/DDBJ databases">
        <title>Genome sequence of the marine flavobacterium Croceitalea dokdonensis DOKDO 023 that contains proton- and sodium-pumping rhodopsins.</title>
        <authorList>
            <person name="Kwon S.-K."/>
            <person name="Lee H.K."/>
            <person name="Kwak M.-J."/>
            <person name="Kim J.F."/>
        </authorList>
    </citation>
    <scope>NUCLEOTIDE SEQUENCE [LARGE SCALE GENOMIC DNA]</scope>
    <source>
        <strain evidence="2 3">DOKDO 023</strain>
    </source>
</reference>
<evidence type="ECO:0000313" key="3">
    <source>
        <dbReference type="Proteomes" id="UP000050280"/>
    </source>
</evidence>
<organism evidence="2 3">
    <name type="scientific">Croceitalea dokdonensis DOKDO 023</name>
    <dbReference type="NCBI Taxonomy" id="1300341"/>
    <lineage>
        <taxon>Bacteria</taxon>
        <taxon>Pseudomonadati</taxon>
        <taxon>Bacteroidota</taxon>
        <taxon>Flavobacteriia</taxon>
        <taxon>Flavobacteriales</taxon>
        <taxon>Flavobacteriaceae</taxon>
        <taxon>Croceitalea</taxon>
    </lineage>
</organism>
<proteinExistence type="predicted"/>
<dbReference type="Pfam" id="PF09949">
    <property type="entry name" value="APP1_cat"/>
    <property type="match status" value="1"/>
</dbReference>
<protein>
    <recommendedName>
        <fullName evidence="1">Phosphatidate phosphatase APP1 catalytic domain-containing protein</fullName>
    </recommendedName>
</protein>
<dbReference type="PATRIC" id="fig|1300341.3.peg.1064"/>
<comment type="caution">
    <text evidence="2">The sequence shown here is derived from an EMBL/GenBank/DDBJ whole genome shotgun (WGS) entry which is preliminary data.</text>
</comment>
<evidence type="ECO:0000259" key="1">
    <source>
        <dbReference type="Pfam" id="PF09949"/>
    </source>
</evidence>
<dbReference type="GO" id="GO:0008195">
    <property type="term" value="F:phosphatidate phosphatase activity"/>
    <property type="evidence" value="ECO:0007669"/>
    <property type="project" value="InterPro"/>
</dbReference>
<dbReference type="OrthoDB" id="9789875at2"/>
<gene>
    <name evidence="2" type="ORF">I595_845</name>
</gene>
<dbReference type="PANTHER" id="PTHR28208:SF3">
    <property type="entry name" value="PHOSPHATIDATE PHOSPHATASE APP1"/>
    <property type="match status" value="1"/>
</dbReference>
<dbReference type="InterPro" id="IPR019236">
    <property type="entry name" value="APP1_cat"/>
</dbReference>
<name>A0A0P7AV32_9FLAO</name>
<dbReference type="Proteomes" id="UP000050280">
    <property type="component" value="Unassembled WGS sequence"/>
</dbReference>
<dbReference type="STRING" id="1300341.I595_845"/>